<name>A0A835ZC87_9STRA</name>
<dbReference type="SUPFAM" id="SSF102848">
    <property type="entry name" value="NSFL1 (p97 ATPase) cofactor p47, SEP domain"/>
    <property type="match status" value="1"/>
</dbReference>
<dbReference type="Proteomes" id="UP000664859">
    <property type="component" value="Unassembled WGS sequence"/>
</dbReference>
<dbReference type="InterPro" id="IPR036241">
    <property type="entry name" value="NSFL1C_SEP_dom_sf"/>
</dbReference>
<dbReference type="GO" id="GO:0031468">
    <property type="term" value="P:nuclear membrane reassembly"/>
    <property type="evidence" value="ECO:0007669"/>
    <property type="project" value="TreeGrafter"/>
</dbReference>
<dbReference type="GO" id="GO:0005634">
    <property type="term" value="C:nucleus"/>
    <property type="evidence" value="ECO:0007669"/>
    <property type="project" value="TreeGrafter"/>
</dbReference>
<organism evidence="4 5">
    <name type="scientific">Tribonema minus</name>
    <dbReference type="NCBI Taxonomy" id="303371"/>
    <lineage>
        <taxon>Eukaryota</taxon>
        <taxon>Sar</taxon>
        <taxon>Stramenopiles</taxon>
        <taxon>Ochrophyta</taxon>
        <taxon>PX clade</taxon>
        <taxon>Xanthophyceae</taxon>
        <taxon>Tribonematales</taxon>
        <taxon>Tribonemataceae</taxon>
        <taxon>Tribonema</taxon>
    </lineage>
</organism>
<dbReference type="PROSITE" id="PS51399">
    <property type="entry name" value="SEP"/>
    <property type="match status" value="1"/>
</dbReference>
<dbReference type="PANTHER" id="PTHR23333">
    <property type="entry name" value="UBX DOMAIN CONTAINING PROTEIN"/>
    <property type="match status" value="1"/>
</dbReference>
<sequence>MSRMATLDSLKKKKEEEEADSEDEGQEYYAGGNSAQHGGSGLAVVGPPGGRRGGAGSPVQDIFQRASRQEAAEGGEEGADSQITIFMYRQGFTVNDGPFRRLDDPANEPFLRDLGKGIVPRELADGLGKGRGEVHVKLADRRNEDYVPPPTPAYVPFGGEGQTMGSSTAPAAAAIAGADEVGAPPVVDDAQPVTTLQIRLADGRRLRARLNLSHTVRDVQAFIHSEGAGATPFVLLGGYPPAVITDFSQTLQAAGLAGAQLTQKLC</sequence>
<feature type="domain" description="UBX" evidence="2">
    <location>
        <begin position="189"/>
        <end position="264"/>
    </location>
</feature>
<dbReference type="GO" id="GO:0007030">
    <property type="term" value="P:Golgi organization"/>
    <property type="evidence" value="ECO:0007669"/>
    <property type="project" value="TreeGrafter"/>
</dbReference>
<dbReference type="Pfam" id="PF08059">
    <property type="entry name" value="SEP"/>
    <property type="match status" value="1"/>
</dbReference>
<dbReference type="SMART" id="SM00553">
    <property type="entry name" value="SEP"/>
    <property type="match status" value="1"/>
</dbReference>
<evidence type="ECO:0000259" key="2">
    <source>
        <dbReference type="PROSITE" id="PS50033"/>
    </source>
</evidence>
<proteinExistence type="predicted"/>
<dbReference type="Gene3D" id="3.10.20.90">
    <property type="entry name" value="Phosphatidylinositol 3-kinase Catalytic Subunit, Chain A, domain 1"/>
    <property type="match status" value="1"/>
</dbReference>
<reference evidence="4" key="1">
    <citation type="submission" date="2021-02" db="EMBL/GenBank/DDBJ databases">
        <title>First Annotated Genome of the Yellow-green Alga Tribonema minus.</title>
        <authorList>
            <person name="Mahan K.M."/>
        </authorList>
    </citation>
    <scope>NUCLEOTIDE SEQUENCE</scope>
    <source>
        <strain evidence="4">UTEX B ZZ1240</strain>
    </source>
</reference>
<dbReference type="GO" id="GO:0005829">
    <property type="term" value="C:cytosol"/>
    <property type="evidence" value="ECO:0007669"/>
    <property type="project" value="TreeGrafter"/>
</dbReference>
<accession>A0A835ZC87</accession>
<dbReference type="PROSITE" id="PS50033">
    <property type="entry name" value="UBX"/>
    <property type="match status" value="1"/>
</dbReference>
<evidence type="ECO:0000313" key="5">
    <source>
        <dbReference type="Proteomes" id="UP000664859"/>
    </source>
</evidence>
<dbReference type="PANTHER" id="PTHR23333:SF20">
    <property type="entry name" value="NSFL1 COFACTOR P47"/>
    <property type="match status" value="1"/>
</dbReference>
<dbReference type="Gene3D" id="3.30.420.210">
    <property type="entry name" value="SEP domain"/>
    <property type="match status" value="1"/>
</dbReference>
<evidence type="ECO:0000256" key="1">
    <source>
        <dbReference type="SAM" id="MobiDB-lite"/>
    </source>
</evidence>
<feature type="compositionally biased region" description="Gly residues" evidence="1">
    <location>
        <begin position="47"/>
        <end position="56"/>
    </location>
</feature>
<evidence type="ECO:0000259" key="3">
    <source>
        <dbReference type="PROSITE" id="PS51399"/>
    </source>
</evidence>
<dbReference type="GO" id="GO:0000045">
    <property type="term" value="P:autophagosome assembly"/>
    <property type="evidence" value="ECO:0007669"/>
    <property type="project" value="TreeGrafter"/>
</dbReference>
<dbReference type="SUPFAM" id="SSF54236">
    <property type="entry name" value="Ubiquitin-like"/>
    <property type="match status" value="1"/>
</dbReference>
<gene>
    <name evidence="4" type="ORF">JKP88DRAFT_271684</name>
</gene>
<dbReference type="CDD" id="cd01770">
    <property type="entry name" value="UBX_UBXN2"/>
    <property type="match status" value="1"/>
</dbReference>
<dbReference type="GO" id="GO:0061025">
    <property type="term" value="P:membrane fusion"/>
    <property type="evidence" value="ECO:0007669"/>
    <property type="project" value="TreeGrafter"/>
</dbReference>
<dbReference type="GO" id="GO:0043161">
    <property type="term" value="P:proteasome-mediated ubiquitin-dependent protein catabolic process"/>
    <property type="evidence" value="ECO:0007669"/>
    <property type="project" value="TreeGrafter"/>
</dbReference>
<dbReference type="Pfam" id="PF00789">
    <property type="entry name" value="UBX"/>
    <property type="match status" value="1"/>
</dbReference>
<dbReference type="EMBL" id="JAFCMP010000066">
    <property type="protein sequence ID" value="KAG5188705.1"/>
    <property type="molecule type" value="Genomic_DNA"/>
</dbReference>
<dbReference type="InterPro" id="IPR029071">
    <property type="entry name" value="Ubiquitin-like_domsf"/>
</dbReference>
<dbReference type="GO" id="GO:0043130">
    <property type="term" value="F:ubiquitin binding"/>
    <property type="evidence" value="ECO:0007669"/>
    <property type="project" value="TreeGrafter"/>
</dbReference>
<dbReference type="AlphaFoldDB" id="A0A835ZC87"/>
<dbReference type="InterPro" id="IPR012989">
    <property type="entry name" value="SEP_domain"/>
</dbReference>
<keyword evidence="5" id="KW-1185">Reference proteome</keyword>
<dbReference type="OrthoDB" id="25887at2759"/>
<dbReference type="InterPro" id="IPR001012">
    <property type="entry name" value="UBX_dom"/>
</dbReference>
<evidence type="ECO:0000313" key="4">
    <source>
        <dbReference type="EMBL" id="KAG5188705.1"/>
    </source>
</evidence>
<comment type="caution">
    <text evidence="4">The sequence shown here is derived from an EMBL/GenBank/DDBJ whole genome shotgun (WGS) entry which is preliminary data.</text>
</comment>
<protein>
    <submittedName>
        <fullName evidence="4">SEP domain-containing protein</fullName>
    </submittedName>
</protein>
<feature type="compositionally biased region" description="Acidic residues" evidence="1">
    <location>
        <begin position="17"/>
        <end position="26"/>
    </location>
</feature>
<feature type="domain" description="SEP" evidence="3">
    <location>
        <begin position="80"/>
        <end position="147"/>
    </location>
</feature>
<feature type="region of interest" description="Disordered" evidence="1">
    <location>
        <begin position="1"/>
        <end position="58"/>
    </location>
</feature>